<reference evidence="7 8" key="1">
    <citation type="submission" date="2014-11" db="EMBL/GenBank/DDBJ databases">
        <title>Whole genome shotgun sequence of Sphingomonas parapaucimobilis NBRC 15100.</title>
        <authorList>
            <person name="Katano-Makiyama Y."/>
            <person name="Hosoyama A."/>
            <person name="Hashimoto M."/>
            <person name="Hosoyama Y."/>
            <person name="Noguchi M."/>
            <person name="Numata M."/>
            <person name="Tsuchikane K."/>
            <person name="Hirakata S."/>
            <person name="Uohara A."/>
            <person name="Shimodaira J."/>
            <person name="Ohji S."/>
            <person name="Ichikawa N."/>
            <person name="Kimura A."/>
            <person name="Yamazoe A."/>
            <person name="Fujita N."/>
        </authorList>
    </citation>
    <scope>NUCLEOTIDE SEQUENCE [LARGE SCALE GENOMIC DNA]</scope>
    <source>
        <strain evidence="7 8">NBRC 15100</strain>
    </source>
</reference>
<name>A0A0A1W450_9SPHN</name>
<evidence type="ECO:0000256" key="1">
    <source>
        <dbReference type="ARBA" id="ARBA00004141"/>
    </source>
</evidence>
<evidence type="ECO:0000313" key="8">
    <source>
        <dbReference type="Proteomes" id="UP000032305"/>
    </source>
</evidence>
<evidence type="ECO:0000256" key="6">
    <source>
        <dbReference type="SAM" id="Phobius"/>
    </source>
</evidence>
<proteinExistence type="predicted"/>
<organism evidence="7 8">
    <name type="scientific">Sphingomonas parapaucimobilis NBRC 15100</name>
    <dbReference type="NCBI Taxonomy" id="1219049"/>
    <lineage>
        <taxon>Bacteria</taxon>
        <taxon>Pseudomonadati</taxon>
        <taxon>Pseudomonadota</taxon>
        <taxon>Alphaproteobacteria</taxon>
        <taxon>Sphingomonadales</taxon>
        <taxon>Sphingomonadaceae</taxon>
        <taxon>Sphingomonas</taxon>
    </lineage>
</organism>
<dbReference type="GO" id="GO:0005315">
    <property type="term" value="F:phosphate transmembrane transporter activity"/>
    <property type="evidence" value="ECO:0007669"/>
    <property type="project" value="InterPro"/>
</dbReference>
<evidence type="ECO:0000256" key="4">
    <source>
        <dbReference type="ARBA" id="ARBA00022989"/>
    </source>
</evidence>
<keyword evidence="8" id="KW-1185">Reference proteome</keyword>
<dbReference type="InterPro" id="IPR001204">
    <property type="entry name" value="Phos_transporter"/>
</dbReference>
<feature type="transmembrane region" description="Helical" evidence="6">
    <location>
        <begin position="83"/>
        <end position="102"/>
    </location>
</feature>
<accession>A0A0A1W450</accession>
<protein>
    <submittedName>
        <fullName evidence="7">Putative inorganic phosphate transporter</fullName>
    </submittedName>
</protein>
<feature type="transmembrane region" description="Helical" evidence="6">
    <location>
        <begin position="313"/>
        <end position="333"/>
    </location>
</feature>
<feature type="transmembrane region" description="Helical" evidence="6">
    <location>
        <begin position="42"/>
        <end position="62"/>
    </location>
</feature>
<keyword evidence="3 6" id="KW-0812">Transmembrane</keyword>
<dbReference type="AlphaFoldDB" id="A0A0A1W450"/>
<dbReference type="PANTHER" id="PTHR11101:SF80">
    <property type="entry name" value="PHOSPHATE TRANSPORTER"/>
    <property type="match status" value="1"/>
</dbReference>
<feature type="transmembrane region" description="Helical" evidence="6">
    <location>
        <begin position="142"/>
        <end position="167"/>
    </location>
</feature>
<comment type="caution">
    <text evidence="7">The sequence shown here is derived from an EMBL/GenBank/DDBJ whole genome shotgun (WGS) entry which is preliminary data.</text>
</comment>
<sequence>MHELAFPLLAGLILVALAFDYLNGLHDAANSIATVVATRLLSPVAAVVFAAFFNFAAYFLTVAFPSLHKVAETVGKGLIAQDVVTPAVIFGALGGAMAWNVITWLRGIPSSSSHALVGGLVGAGVAHAGMGAVQWAGLNKTLLAIVLSPLLGMMLAMLVMLLSSWALRRSTAGQAERSFRALHLVSSAAYSLSHGLNDAQKTMGIITVLLYSTGRLTGPFEVPHWVAISCYVAMALGTMTGGWKIIETMGSRITKLSQHQGFSASTAGSIVIFCASALGIPVSTTHTITGSIIGAGVARRASAVRWGVAGNVVIAWIITIPASAVMGAGFYLLTRLF</sequence>
<evidence type="ECO:0000256" key="5">
    <source>
        <dbReference type="ARBA" id="ARBA00023136"/>
    </source>
</evidence>
<dbReference type="GO" id="GO:0035435">
    <property type="term" value="P:phosphate ion transmembrane transport"/>
    <property type="evidence" value="ECO:0007669"/>
    <property type="project" value="TreeGrafter"/>
</dbReference>
<gene>
    <name evidence="7" type="ORF">SP5_016_00110</name>
</gene>
<keyword evidence="2" id="KW-0813">Transport</keyword>
<feature type="transmembrane region" description="Helical" evidence="6">
    <location>
        <begin position="267"/>
        <end position="293"/>
    </location>
</feature>
<evidence type="ECO:0000313" key="7">
    <source>
        <dbReference type="EMBL" id="GAL99880.1"/>
    </source>
</evidence>
<evidence type="ECO:0000256" key="2">
    <source>
        <dbReference type="ARBA" id="ARBA00022448"/>
    </source>
</evidence>
<keyword evidence="5 6" id="KW-0472">Membrane</keyword>
<dbReference type="EMBL" id="BBPI01000016">
    <property type="protein sequence ID" value="GAL99880.1"/>
    <property type="molecule type" value="Genomic_DNA"/>
</dbReference>
<comment type="subcellular location">
    <subcellularLocation>
        <location evidence="1">Membrane</location>
        <topology evidence="1">Multi-pass membrane protein</topology>
    </subcellularLocation>
</comment>
<feature type="transmembrane region" description="Helical" evidence="6">
    <location>
        <begin position="114"/>
        <end position="135"/>
    </location>
</feature>
<dbReference type="OrthoDB" id="9779554at2"/>
<dbReference type="Pfam" id="PF01384">
    <property type="entry name" value="PHO4"/>
    <property type="match status" value="2"/>
</dbReference>
<dbReference type="Proteomes" id="UP000032305">
    <property type="component" value="Unassembled WGS sequence"/>
</dbReference>
<dbReference type="GO" id="GO:0016020">
    <property type="term" value="C:membrane"/>
    <property type="evidence" value="ECO:0007669"/>
    <property type="project" value="UniProtKB-SubCell"/>
</dbReference>
<dbReference type="PANTHER" id="PTHR11101">
    <property type="entry name" value="PHOSPHATE TRANSPORTER"/>
    <property type="match status" value="1"/>
</dbReference>
<dbReference type="eggNOG" id="COG0306">
    <property type="taxonomic scope" value="Bacteria"/>
</dbReference>
<evidence type="ECO:0000256" key="3">
    <source>
        <dbReference type="ARBA" id="ARBA00022692"/>
    </source>
</evidence>
<keyword evidence="4 6" id="KW-1133">Transmembrane helix</keyword>
<dbReference type="RefSeq" id="WP_042483831.1">
    <property type="nucleotide sequence ID" value="NZ_BBPI01000016.1"/>
</dbReference>